<keyword evidence="4 7" id="KW-1133">Transmembrane helix</keyword>
<dbReference type="SUPFAM" id="SSF82866">
    <property type="entry name" value="Multidrug efflux transporter AcrB transmembrane domain"/>
    <property type="match status" value="2"/>
</dbReference>
<gene>
    <name evidence="9" type="ORF">AVDCRST_MAG45-1484</name>
</gene>
<feature type="domain" description="SSD" evidence="8">
    <location>
        <begin position="337"/>
        <end position="469"/>
    </location>
</feature>
<dbReference type="GO" id="GO:0005886">
    <property type="term" value="C:plasma membrane"/>
    <property type="evidence" value="ECO:0007669"/>
    <property type="project" value="UniProtKB-SubCell"/>
</dbReference>
<feature type="compositionally biased region" description="Basic residues" evidence="6">
    <location>
        <begin position="952"/>
        <end position="964"/>
    </location>
</feature>
<feature type="transmembrane region" description="Helical" evidence="7">
    <location>
        <begin position="836"/>
        <end position="856"/>
    </location>
</feature>
<accession>A0A6J4SSK9</accession>
<feature type="transmembrane region" description="Helical" evidence="7">
    <location>
        <begin position="868"/>
        <end position="892"/>
    </location>
</feature>
<dbReference type="Gene3D" id="1.20.1640.10">
    <property type="entry name" value="Multidrug efflux transporter AcrB transmembrane domain"/>
    <property type="match status" value="2"/>
</dbReference>
<sequence length="964" mass="101067">MLRGERFGRVARWAVARPFLVIAVVCVLAVLGAGLALRAEVSASVATLVDPDSESYRASDRYKADFGDDPIAILVQGNLQRTVLTQDLGRLLALESCLSGNLPPEARAQLPAACDKLARNSPVKAVYGPATFINSAATRLTEGFQERQAGAAAAGEQAAAQAQAAARQGGASRIEARRAGDAARQLLQSEFQKQILQLGVRYGLTGVPTLGDPGFVSQLVFDTSQGAGVPKSRFASIFPSPNSALIQVRLRSSLTEAERARAIELVERAVAAPVFDLQQGGRYVVTGAPVLVEGLAAAIQRSTFVLLGAALLVMAATLALVFRTRLRLLPLAVAGGATAITFGAVTLVGGSLTMASIAALPVLIGLAVDYAIQFQARFDEVRRGSVSEDGVTGSSEAGPPSRTPEQSAAVAATAGGPTIATAALATAAGFLILLLSPVPMVRGFGLIIIVGIVLAFACALTAGFATLARYSGARRRPADVPPMLPRTRATLARAGGRMGSTRMVTAARRRAGSLARAVRARRRPGRLRAAGNRAVAYSLARPTRVLGVALAIAVVGWAVDTQQRIVTDITELVPQDLPALRAAETLEDESGVAGELDVTVRSDRLTEPAVINWMSAFQDDTLSANGFVPGDPCGAGGARLCPAFSLPELVRSVGVVDRASTEQLLDAVPSYFSQAVISPDRKTASLAFGVPLLPLDEQKEVIDGIERRLEDAPPGVEASVVGLPVLAAEGNDALSSPWRRLGTLLAGLAAVFLVLLAIRRRPKLAAVPLIPIAFATGWAALVLFVMRIPLNPMSASLGALVLAISTEFSVLLSVRYEQERAAGASPAQAVELTYRSTGAAVLASGATAIAGFAALIASDIRMLRDFGVVTVIDLSVSLAGVMLVLPAALVWAEAQGPLTWRDLDPRRWAPPAGRGLMSGVRRLPGLARRGRERVASLWERRGDRPSPTAHRASGRRRFWPRGRA</sequence>
<evidence type="ECO:0000256" key="6">
    <source>
        <dbReference type="SAM" id="MobiDB-lite"/>
    </source>
</evidence>
<proteinExistence type="predicted"/>
<dbReference type="InterPro" id="IPR000731">
    <property type="entry name" value="SSD"/>
</dbReference>
<name>A0A6J4SSK9_9ACTN</name>
<protein>
    <submittedName>
        <fullName evidence="9">Protein export membrane protein</fullName>
    </submittedName>
</protein>
<dbReference type="Pfam" id="PF03176">
    <property type="entry name" value="MMPL"/>
    <property type="match status" value="2"/>
</dbReference>
<dbReference type="PANTHER" id="PTHR33406">
    <property type="entry name" value="MEMBRANE PROTEIN MJ1562-RELATED"/>
    <property type="match status" value="1"/>
</dbReference>
<feature type="transmembrane region" description="Helical" evidence="7">
    <location>
        <begin position="419"/>
        <end position="438"/>
    </location>
</feature>
<evidence type="ECO:0000259" key="8">
    <source>
        <dbReference type="PROSITE" id="PS50156"/>
    </source>
</evidence>
<dbReference type="PANTHER" id="PTHR33406:SF13">
    <property type="entry name" value="MEMBRANE PROTEIN YDFJ"/>
    <property type="match status" value="1"/>
</dbReference>
<evidence type="ECO:0000256" key="4">
    <source>
        <dbReference type="ARBA" id="ARBA00022989"/>
    </source>
</evidence>
<feature type="transmembrane region" description="Helical" evidence="7">
    <location>
        <begin position="304"/>
        <end position="322"/>
    </location>
</feature>
<evidence type="ECO:0000313" key="9">
    <source>
        <dbReference type="EMBL" id="CAA9504049.1"/>
    </source>
</evidence>
<feature type="transmembrane region" description="Helical" evidence="7">
    <location>
        <begin position="329"/>
        <end position="348"/>
    </location>
</feature>
<feature type="transmembrane region" description="Helical" evidence="7">
    <location>
        <begin position="797"/>
        <end position="816"/>
    </location>
</feature>
<comment type="subcellular location">
    <subcellularLocation>
        <location evidence="1">Cell membrane</location>
        <topology evidence="1">Multi-pass membrane protein</topology>
    </subcellularLocation>
</comment>
<dbReference type="EMBL" id="CADCVU010000124">
    <property type="protein sequence ID" value="CAA9504049.1"/>
    <property type="molecule type" value="Genomic_DNA"/>
</dbReference>
<feature type="region of interest" description="Disordered" evidence="6">
    <location>
        <begin position="940"/>
        <end position="964"/>
    </location>
</feature>
<dbReference type="PROSITE" id="PS50156">
    <property type="entry name" value="SSD"/>
    <property type="match status" value="2"/>
</dbReference>
<dbReference type="InterPro" id="IPR050545">
    <property type="entry name" value="Mycobact_MmpL"/>
</dbReference>
<evidence type="ECO:0000256" key="1">
    <source>
        <dbReference type="ARBA" id="ARBA00004651"/>
    </source>
</evidence>
<feature type="transmembrane region" description="Helical" evidence="7">
    <location>
        <begin position="354"/>
        <end position="372"/>
    </location>
</feature>
<keyword evidence="5 7" id="KW-0472">Membrane</keyword>
<dbReference type="InterPro" id="IPR004869">
    <property type="entry name" value="MMPL_dom"/>
</dbReference>
<evidence type="ECO:0000256" key="2">
    <source>
        <dbReference type="ARBA" id="ARBA00022475"/>
    </source>
</evidence>
<feature type="region of interest" description="Disordered" evidence="6">
    <location>
        <begin position="386"/>
        <end position="407"/>
    </location>
</feature>
<evidence type="ECO:0000256" key="3">
    <source>
        <dbReference type="ARBA" id="ARBA00022692"/>
    </source>
</evidence>
<feature type="domain" description="SSD" evidence="8">
    <location>
        <begin position="764"/>
        <end position="891"/>
    </location>
</feature>
<keyword evidence="3 7" id="KW-0812">Transmembrane</keyword>
<dbReference type="AlphaFoldDB" id="A0A6J4SSK9"/>
<reference evidence="9" key="1">
    <citation type="submission" date="2020-02" db="EMBL/GenBank/DDBJ databases">
        <authorList>
            <person name="Meier V. D."/>
        </authorList>
    </citation>
    <scope>NUCLEOTIDE SEQUENCE</scope>
    <source>
        <strain evidence="9">AVDCRST_MAG45</strain>
    </source>
</reference>
<feature type="transmembrane region" description="Helical" evidence="7">
    <location>
        <begin position="741"/>
        <end position="758"/>
    </location>
</feature>
<organism evidence="9">
    <name type="scientific">uncultured Solirubrobacterales bacterium</name>
    <dbReference type="NCBI Taxonomy" id="768556"/>
    <lineage>
        <taxon>Bacteria</taxon>
        <taxon>Bacillati</taxon>
        <taxon>Actinomycetota</taxon>
        <taxon>Thermoleophilia</taxon>
        <taxon>Solirubrobacterales</taxon>
        <taxon>environmental samples</taxon>
    </lineage>
</organism>
<evidence type="ECO:0000256" key="7">
    <source>
        <dbReference type="SAM" id="Phobius"/>
    </source>
</evidence>
<feature type="transmembrane region" description="Helical" evidence="7">
    <location>
        <begin position="764"/>
        <end position="785"/>
    </location>
</feature>
<evidence type="ECO:0000256" key="5">
    <source>
        <dbReference type="ARBA" id="ARBA00023136"/>
    </source>
</evidence>
<feature type="transmembrane region" description="Helical" evidence="7">
    <location>
        <begin position="444"/>
        <end position="467"/>
    </location>
</feature>
<keyword evidence="2" id="KW-1003">Cell membrane</keyword>